<feature type="transmembrane region" description="Helical" evidence="1">
    <location>
        <begin position="218"/>
        <end position="238"/>
    </location>
</feature>
<dbReference type="GO" id="GO:0080120">
    <property type="term" value="P:CAAX-box protein maturation"/>
    <property type="evidence" value="ECO:0007669"/>
    <property type="project" value="UniProtKB-ARBA"/>
</dbReference>
<dbReference type="Proteomes" id="UP000276588">
    <property type="component" value="Unassembled WGS sequence"/>
</dbReference>
<reference evidence="3 4" key="1">
    <citation type="submission" date="2018-06" db="EMBL/GenBank/DDBJ databases">
        <title>Halonotius sp. F13-13 a new haloarchaeeon isolated from a solar saltern from Isla Cristina, Huelva, Spain.</title>
        <authorList>
            <person name="Duran-Viseras A."/>
            <person name="Sanchez-Porro C."/>
            <person name="Ventosa A."/>
        </authorList>
    </citation>
    <scope>NUCLEOTIDE SEQUENCE [LARGE SCALE GENOMIC DNA]</scope>
    <source>
        <strain evidence="3 4">F13-13</strain>
    </source>
</reference>
<dbReference type="InterPro" id="IPR052710">
    <property type="entry name" value="CAAX_protease"/>
</dbReference>
<dbReference type="GO" id="GO:0006508">
    <property type="term" value="P:proteolysis"/>
    <property type="evidence" value="ECO:0007669"/>
    <property type="project" value="UniProtKB-KW"/>
</dbReference>
<feature type="transmembrane region" description="Helical" evidence="1">
    <location>
        <begin position="18"/>
        <end position="36"/>
    </location>
</feature>
<dbReference type="EMBL" id="QKNY01000018">
    <property type="protein sequence ID" value="RJX42400.1"/>
    <property type="molecule type" value="Genomic_DNA"/>
</dbReference>
<dbReference type="RefSeq" id="WP_120103709.1">
    <property type="nucleotide sequence ID" value="NZ_QKNY01000018.1"/>
</dbReference>
<feature type="transmembrane region" description="Helical" evidence="1">
    <location>
        <begin position="56"/>
        <end position="74"/>
    </location>
</feature>
<keyword evidence="3" id="KW-0378">Hydrolase</keyword>
<feature type="transmembrane region" description="Helical" evidence="1">
    <location>
        <begin position="94"/>
        <end position="114"/>
    </location>
</feature>
<accession>A0A3A6PSC6</accession>
<feature type="transmembrane region" description="Helical" evidence="1">
    <location>
        <begin position="134"/>
        <end position="155"/>
    </location>
</feature>
<evidence type="ECO:0000313" key="4">
    <source>
        <dbReference type="Proteomes" id="UP000276588"/>
    </source>
</evidence>
<keyword evidence="3" id="KW-0482">Metalloprotease</keyword>
<dbReference type="Pfam" id="PF02517">
    <property type="entry name" value="Rce1-like"/>
    <property type="match status" value="1"/>
</dbReference>
<dbReference type="PANTHER" id="PTHR36435:SF1">
    <property type="entry name" value="CAAX AMINO TERMINAL PROTEASE FAMILY PROTEIN"/>
    <property type="match status" value="1"/>
</dbReference>
<keyword evidence="4" id="KW-1185">Reference proteome</keyword>
<dbReference type="AlphaFoldDB" id="A0A3A6PSC6"/>
<evidence type="ECO:0000313" key="3">
    <source>
        <dbReference type="EMBL" id="RJX42400.1"/>
    </source>
</evidence>
<feature type="transmembrane region" description="Helical" evidence="1">
    <location>
        <begin position="191"/>
        <end position="211"/>
    </location>
</feature>
<protein>
    <submittedName>
        <fullName evidence="3">CPBP family intramembrane metalloprotease</fullName>
    </submittedName>
</protein>
<name>A0A3A6PSC6_9EURY</name>
<dbReference type="PANTHER" id="PTHR36435">
    <property type="entry name" value="SLR1288 PROTEIN"/>
    <property type="match status" value="1"/>
</dbReference>
<organism evidence="3 4">
    <name type="scientific">Halonotius aquaticus</name>
    <dbReference type="NCBI Taxonomy" id="2216978"/>
    <lineage>
        <taxon>Archaea</taxon>
        <taxon>Methanobacteriati</taxon>
        <taxon>Methanobacteriota</taxon>
        <taxon>Stenosarchaea group</taxon>
        <taxon>Halobacteria</taxon>
        <taxon>Halobacteriales</taxon>
        <taxon>Haloferacaceae</taxon>
        <taxon>Halonotius</taxon>
    </lineage>
</organism>
<feature type="transmembrane region" description="Helical" evidence="1">
    <location>
        <begin position="167"/>
        <end position="185"/>
    </location>
</feature>
<proteinExistence type="predicted"/>
<dbReference type="OrthoDB" id="275779at2157"/>
<dbReference type="GO" id="GO:0008237">
    <property type="term" value="F:metallopeptidase activity"/>
    <property type="evidence" value="ECO:0007669"/>
    <property type="project" value="UniProtKB-KW"/>
</dbReference>
<evidence type="ECO:0000256" key="1">
    <source>
        <dbReference type="SAM" id="Phobius"/>
    </source>
</evidence>
<comment type="caution">
    <text evidence="3">The sequence shown here is derived from an EMBL/GenBank/DDBJ whole genome shotgun (WGS) entry which is preliminary data.</text>
</comment>
<dbReference type="InterPro" id="IPR003675">
    <property type="entry name" value="Rce1/LyrA-like_dom"/>
</dbReference>
<keyword evidence="1" id="KW-1133">Transmembrane helix</keyword>
<keyword evidence="1" id="KW-0472">Membrane</keyword>
<evidence type="ECO:0000259" key="2">
    <source>
        <dbReference type="Pfam" id="PF02517"/>
    </source>
</evidence>
<dbReference type="GO" id="GO:0004175">
    <property type="term" value="F:endopeptidase activity"/>
    <property type="evidence" value="ECO:0007669"/>
    <property type="project" value="UniProtKB-ARBA"/>
</dbReference>
<feature type="domain" description="CAAX prenyl protease 2/Lysostaphin resistance protein A-like" evidence="2">
    <location>
        <begin position="136"/>
        <end position="231"/>
    </location>
</feature>
<gene>
    <name evidence="3" type="ORF">DM826_12240</name>
</gene>
<keyword evidence="3" id="KW-0645">Protease</keyword>
<keyword evidence="1" id="KW-0812">Transmembrane</keyword>
<sequence>MATDTAGWEPHAKALGEALLVVFGAYLVASVVLAAVNPPLVDAGIVSPGGTDEYLAQFALQYAGFLLVTGWYALAVRDEPLIPWATPGRRELGLIVAGIVILVGANNGITRLFAAVDVSLGDNAAVTIGTGEPAYLLTMVAFSLLVVGPAEELLFRGVVQGRLRETWGVWPAILAATVLFGLSHASVAGGVAGIAAYIVTATLLGVLLGYLYERTNNIVVPAVIHGVNNAVIFAWLYLGEIGVV</sequence>